<evidence type="ECO:0000313" key="2">
    <source>
        <dbReference type="EMBL" id="NKZ01532.1"/>
    </source>
</evidence>
<evidence type="ECO:0000313" key="3">
    <source>
        <dbReference type="Proteomes" id="UP000553209"/>
    </source>
</evidence>
<evidence type="ECO:0000256" key="1">
    <source>
        <dbReference type="SAM" id="Phobius"/>
    </source>
</evidence>
<reference evidence="2 3" key="1">
    <citation type="submission" date="2020-04" db="EMBL/GenBank/DDBJ databases">
        <title>MicrobeNet Type strains.</title>
        <authorList>
            <person name="Nicholson A.C."/>
        </authorList>
    </citation>
    <scope>NUCLEOTIDE SEQUENCE [LARGE SCALE GENOMIC DNA]</scope>
    <source>
        <strain evidence="2 3">ATCC 23612</strain>
    </source>
</reference>
<name>A0A7X6RTQ1_9ACTN</name>
<proteinExistence type="predicted"/>
<protein>
    <submittedName>
        <fullName evidence="2">Uncharacterized protein</fullName>
    </submittedName>
</protein>
<keyword evidence="3" id="KW-1185">Reference proteome</keyword>
<organism evidence="2 3">
    <name type="scientific">Nocardiopsis alborubida</name>
    <dbReference type="NCBI Taxonomy" id="146802"/>
    <lineage>
        <taxon>Bacteria</taxon>
        <taxon>Bacillati</taxon>
        <taxon>Actinomycetota</taxon>
        <taxon>Actinomycetes</taxon>
        <taxon>Streptosporangiales</taxon>
        <taxon>Nocardiopsidaceae</taxon>
        <taxon>Nocardiopsis</taxon>
    </lineage>
</organism>
<keyword evidence="1" id="KW-0472">Membrane</keyword>
<gene>
    <name evidence="2" type="ORF">HGB44_28240</name>
</gene>
<accession>A0A7X6RTQ1</accession>
<feature type="transmembrane region" description="Helical" evidence="1">
    <location>
        <begin position="31"/>
        <end position="51"/>
    </location>
</feature>
<dbReference type="Proteomes" id="UP000553209">
    <property type="component" value="Unassembled WGS sequence"/>
</dbReference>
<sequence length="68" mass="7768">MTWWQSISPSFTVLAGICISVSALMREDRLFVLLGVLVAVSAAVIQGYWLLQMYRRRRHGPARPHEEP</sequence>
<keyword evidence="1" id="KW-0812">Transmembrane</keyword>
<keyword evidence="1" id="KW-1133">Transmembrane helix</keyword>
<dbReference type="EMBL" id="JAAXPG010000038">
    <property type="protein sequence ID" value="NKZ01532.1"/>
    <property type="molecule type" value="Genomic_DNA"/>
</dbReference>
<feature type="transmembrane region" description="Helical" evidence="1">
    <location>
        <begin position="7"/>
        <end position="25"/>
    </location>
</feature>
<dbReference type="AlphaFoldDB" id="A0A7X6RTQ1"/>
<dbReference type="RefSeq" id="WP_061082857.1">
    <property type="nucleotide sequence ID" value="NZ_JAAXPG010000038.1"/>
</dbReference>
<comment type="caution">
    <text evidence="2">The sequence shown here is derived from an EMBL/GenBank/DDBJ whole genome shotgun (WGS) entry which is preliminary data.</text>
</comment>